<protein>
    <submittedName>
        <fullName evidence="1">Uncharacterized protein</fullName>
    </submittedName>
</protein>
<comment type="caution">
    <text evidence="1">The sequence shown here is derived from an EMBL/GenBank/DDBJ whole genome shotgun (WGS) entry which is preliminary data.</text>
</comment>
<reference evidence="1" key="1">
    <citation type="journal article" date="2015" name="Nature">
        <title>Complex archaea that bridge the gap between prokaryotes and eukaryotes.</title>
        <authorList>
            <person name="Spang A."/>
            <person name="Saw J.H."/>
            <person name="Jorgensen S.L."/>
            <person name="Zaremba-Niedzwiedzka K."/>
            <person name="Martijn J."/>
            <person name="Lind A.E."/>
            <person name="van Eijk R."/>
            <person name="Schleper C."/>
            <person name="Guy L."/>
            <person name="Ettema T.J."/>
        </authorList>
    </citation>
    <scope>NUCLEOTIDE SEQUENCE</scope>
</reference>
<accession>A0A0F9PAP4</accession>
<proteinExistence type="predicted"/>
<dbReference type="AlphaFoldDB" id="A0A0F9PAP4"/>
<organism evidence="1">
    <name type="scientific">marine sediment metagenome</name>
    <dbReference type="NCBI Taxonomy" id="412755"/>
    <lineage>
        <taxon>unclassified sequences</taxon>
        <taxon>metagenomes</taxon>
        <taxon>ecological metagenomes</taxon>
    </lineage>
</organism>
<dbReference type="EMBL" id="LAZR01005674">
    <property type="protein sequence ID" value="KKM98050.1"/>
    <property type="molecule type" value="Genomic_DNA"/>
</dbReference>
<gene>
    <name evidence="1" type="ORF">LCGC14_1161910</name>
</gene>
<sequence>MSNLNGKSFEEIIDVFNKRVYDFYFKLGDHIVAQKHPHFDFVLMIISVVTIDLLSQYENNLDSSGGKHFRAYIRVHIPEFNKKFINKGTLEFFFKDRKKRVHWSEPVNSKYLNDYADAFYLGFRNGIVHNAMILPFGRINWSPKNIVQEELWDKKNNKIEIIIHPQNLYHKIKLIFNDYIKRLKNPKETKLRDKFREKFLRDFGWSI</sequence>
<evidence type="ECO:0000313" key="1">
    <source>
        <dbReference type="EMBL" id="KKM98050.1"/>
    </source>
</evidence>
<name>A0A0F9PAP4_9ZZZZ</name>